<evidence type="ECO:0000313" key="2">
    <source>
        <dbReference type="EMBL" id="MBZ4186035.1"/>
    </source>
</evidence>
<proteinExistence type="predicted"/>
<dbReference type="EMBL" id="JAIQDJ010000002">
    <property type="protein sequence ID" value="MBZ4186035.1"/>
    <property type="molecule type" value="Genomic_DNA"/>
</dbReference>
<reference evidence="2" key="1">
    <citation type="submission" date="2021-09" db="EMBL/GenBank/DDBJ databases">
        <authorList>
            <person name="Wu T."/>
            <person name="Guo S.Z."/>
        </authorList>
    </citation>
    <scope>NUCLEOTIDE SEQUENCE</scope>
    <source>
        <strain evidence="2">RSS-23</strain>
    </source>
</reference>
<protein>
    <submittedName>
        <fullName evidence="2">TerB family tellurite resistance protein</fullName>
    </submittedName>
</protein>
<feature type="domain" description="Co-chaperone DjlA N-terminal" evidence="1">
    <location>
        <begin position="47"/>
        <end position="153"/>
    </location>
</feature>
<dbReference type="Pfam" id="PF05099">
    <property type="entry name" value="TerB"/>
    <property type="match status" value="1"/>
</dbReference>
<dbReference type="InterPro" id="IPR029024">
    <property type="entry name" value="TerB-like"/>
</dbReference>
<name>A0ABS7TDU3_9GAMM</name>
<dbReference type="Proteomes" id="UP001430290">
    <property type="component" value="Unassembled WGS sequence"/>
</dbReference>
<dbReference type="SUPFAM" id="SSF158682">
    <property type="entry name" value="TerB-like"/>
    <property type="match status" value="1"/>
</dbReference>
<dbReference type="RefSeq" id="WP_223628150.1">
    <property type="nucleotide sequence ID" value="NZ_JAIQDJ010000002.1"/>
</dbReference>
<gene>
    <name evidence="2" type="ORF">K7B09_06790</name>
</gene>
<comment type="caution">
    <text evidence="2">The sequence shown here is derived from an EMBL/GenBank/DDBJ whole genome shotgun (WGS) entry which is preliminary data.</text>
</comment>
<dbReference type="InterPro" id="IPR007791">
    <property type="entry name" value="DjlA_N"/>
</dbReference>
<accession>A0ABS7TDU3</accession>
<organism evidence="2 3">
    <name type="scientific">Thermomonas beijingensis</name>
    <dbReference type="NCBI Taxonomy" id="2872701"/>
    <lineage>
        <taxon>Bacteria</taxon>
        <taxon>Pseudomonadati</taxon>
        <taxon>Pseudomonadota</taxon>
        <taxon>Gammaproteobacteria</taxon>
        <taxon>Lysobacterales</taxon>
        <taxon>Lysobacteraceae</taxon>
        <taxon>Thermomonas</taxon>
    </lineage>
</organism>
<evidence type="ECO:0000259" key="1">
    <source>
        <dbReference type="Pfam" id="PF05099"/>
    </source>
</evidence>
<dbReference type="Gene3D" id="1.10.3680.10">
    <property type="entry name" value="TerB-like"/>
    <property type="match status" value="1"/>
</dbReference>
<evidence type="ECO:0000313" key="3">
    <source>
        <dbReference type="Proteomes" id="UP001430290"/>
    </source>
</evidence>
<keyword evidence="3" id="KW-1185">Reference proteome</keyword>
<sequence length="166" mass="18481">MTDSTSASGKFEGIRGVINDIRLLLGDLLGLGKPDEDTQMVIEVIFGLMGYMAKADRLVSSHESNLANQIMDETDLSMTARRIAMEAFERGMLRNINVHAELLRFVDAHPAGSEPAERLYNALLRLATSDGRLDPREYETMVQVTRDLGLPAVTLDNRLAMFNVKR</sequence>